<reference evidence="2 3" key="1">
    <citation type="submission" date="2017-06" db="EMBL/GenBank/DDBJ databases">
        <title>Cultured bacterium strain Saccharothrix yanglingensis Hhs.015.</title>
        <authorList>
            <person name="Xia Y."/>
        </authorList>
    </citation>
    <scope>NUCLEOTIDE SEQUENCE [LARGE SCALE GENOMIC DNA]</scope>
    <source>
        <strain evidence="2 3">Hhs.015</strain>
    </source>
</reference>
<accession>A0ABU0WT38</accession>
<evidence type="ECO:0000256" key="1">
    <source>
        <dbReference type="SAM" id="Phobius"/>
    </source>
</evidence>
<protein>
    <recommendedName>
        <fullName evidence="4">DUF2029 domain-containing protein</fullName>
    </recommendedName>
</protein>
<keyword evidence="1" id="KW-1133">Transmembrane helix</keyword>
<evidence type="ECO:0000313" key="2">
    <source>
        <dbReference type="EMBL" id="MDQ2583010.1"/>
    </source>
</evidence>
<evidence type="ECO:0000313" key="3">
    <source>
        <dbReference type="Proteomes" id="UP001225605"/>
    </source>
</evidence>
<feature type="transmembrane region" description="Helical" evidence="1">
    <location>
        <begin position="348"/>
        <end position="372"/>
    </location>
</feature>
<name>A0ABU0WT38_9PSEU</name>
<organism evidence="2 3">
    <name type="scientific">Saccharothrix yanglingensis</name>
    <dbReference type="NCBI Taxonomy" id="659496"/>
    <lineage>
        <taxon>Bacteria</taxon>
        <taxon>Bacillati</taxon>
        <taxon>Actinomycetota</taxon>
        <taxon>Actinomycetes</taxon>
        <taxon>Pseudonocardiales</taxon>
        <taxon>Pseudonocardiaceae</taxon>
        <taxon>Saccharothrix</taxon>
    </lineage>
</organism>
<evidence type="ECO:0008006" key="4">
    <source>
        <dbReference type="Google" id="ProtNLM"/>
    </source>
</evidence>
<sequence length="430" mass="47774">MFAGFLNKDRCTGPEFDQWGRSAPDYEERNKAEVCYSDVQHLWIGRDVDRHVFPYVHGSINSKGVLVGGVVEYPVLTGLLIWAGAIFAHTDAAFLLFSALLMAPFGLAAGYLLGKLSRWRALVWAIGPPVVLYAFHNWDLPVVFCAVAAVYVVHRGWGERERPLVQRAVVASVLLGIGFAFKIYPAIFVLPLCLYVLTGGPGGRALPRGRSWDWAGAVKVALASVVTVVLINLPFAVVGLEGWKASFAFQGLRRVDITTNSIWFWAMRPFMADDDMQSLVSVLSPVGILASFALACWIGWRRYQAEGTYPWVPVSAAMLCGFLLLHKVHSPQYTLWLVPMFVLLRVRWGWIASYFVADLAMGIGIFRWYYAIEFAQPSGIYDGFSAQAVVIGVWGRAALLVALFLVFLRSEVTFRDGRVARSRGTLPAER</sequence>
<feature type="transmembrane region" description="Helical" evidence="1">
    <location>
        <begin position="119"/>
        <end position="135"/>
    </location>
</feature>
<feature type="transmembrane region" description="Helical" evidence="1">
    <location>
        <begin position="384"/>
        <end position="408"/>
    </location>
</feature>
<comment type="caution">
    <text evidence="2">The sequence shown here is derived from an EMBL/GenBank/DDBJ whole genome shotgun (WGS) entry which is preliminary data.</text>
</comment>
<gene>
    <name evidence="2" type="ORF">CKY47_03205</name>
</gene>
<keyword evidence="3" id="KW-1185">Reference proteome</keyword>
<dbReference type="Proteomes" id="UP001225605">
    <property type="component" value="Unassembled WGS sequence"/>
</dbReference>
<feature type="transmembrane region" description="Helical" evidence="1">
    <location>
        <begin position="65"/>
        <end position="87"/>
    </location>
</feature>
<keyword evidence="1" id="KW-0812">Transmembrane</keyword>
<feature type="transmembrane region" description="Helical" evidence="1">
    <location>
        <begin position="93"/>
        <end position="112"/>
    </location>
</feature>
<dbReference type="InterPro" id="IPR007704">
    <property type="entry name" value="PIG-M"/>
</dbReference>
<proteinExistence type="predicted"/>
<feature type="transmembrane region" description="Helical" evidence="1">
    <location>
        <begin position="278"/>
        <end position="300"/>
    </location>
</feature>
<dbReference type="Pfam" id="PF05007">
    <property type="entry name" value="Mannosyl_trans"/>
    <property type="match status" value="1"/>
</dbReference>
<keyword evidence="1" id="KW-0472">Membrane</keyword>
<dbReference type="EMBL" id="NSDM01000001">
    <property type="protein sequence ID" value="MDQ2583010.1"/>
    <property type="molecule type" value="Genomic_DNA"/>
</dbReference>
<feature type="transmembrane region" description="Helical" evidence="1">
    <location>
        <begin position="217"/>
        <end position="240"/>
    </location>
</feature>
<feature type="transmembrane region" description="Helical" evidence="1">
    <location>
        <begin position="169"/>
        <end position="197"/>
    </location>
</feature>